<dbReference type="EMBL" id="SNYR01000003">
    <property type="protein sequence ID" value="TDQ61977.1"/>
    <property type="molecule type" value="Genomic_DNA"/>
</dbReference>
<proteinExistence type="inferred from homology"/>
<dbReference type="InterPro" id="IPR028082">
    <property type="entry name" value="Peripla_BP_I"/>
</dbReference>
<keyword evidence="2 4" id="KW-0732">Signal</keyword>
<evidence type="ECO:0000313" key="6">
    <source>
        <dbReference type="EMBL" id="TDQ61977.1"/>
    </source>
</evidence>
<dbReference type="Pfam" id="PF13458">
    <property type="entry name" value="Peripla_BP_6"/>
    <property type="match status" value="1"/>
</dbReference>
<evidence type="ECO:0000256" key="1">
    <source>
        <dbReference type="ARBA" id="ARBA00010062"/>
    </source>
</evidence>
<feature type="domain" description="Leucine-binding protein" evidence="5">
    <location>
        <begin position="43"/>
        <end position="399"/>
    </location>
</feature>
<keyword evidence="7" id="KW-1185">Reference proteome</keyword>
<dbReference type="GO" id="GO:0006865">
    <property type="term" value="P:amino acid transport"/>
    <property type="evidence" value="ECO:0007669"/>
    <property type="project" value="UniProtKB-KW"/>
</dbReference>
<dbReference type="OrthoDB" id="9768386at2"/>
<evidence type="ECO:0000256" key="4">
    <source>
        <dbReference type="SAM" id="SignalP"/>
    </source>
</evidence>
<comment type="caution">
    <text evidence="6">The sequence shown here is derived from an EMBL/GenBank/DDBJ whole genome shotgun (WGS) entry which is preliminary data.</text>
</comment>
<evidence type="ECO:0000256" key="3">
    <source>
        <dbReference type="ARBA" id="ARBA00022970"/>
    </source>
</evidence>
<organism evidence="6 7">
    <name type="scientific">Maritalea mobilis</name>
    <dbReference type="NCBI Taxonomy" id="483324"/>
    <lineage>
        <taxon>Bacteria</taxon>
        <taxon>Pseudomonadati</taxon>
        <taxon>Pseudomonadota</taxon>
        <taxon>Alphaproteobacteria</taxon>
        <taxon>Hyphomicrobiales</taxon>
        <taxon>Devosiaceae</taxon>
        <taxon>Maritalea</taxon>
    </lineage>
</organism>
<dbReference type="PANTHER" id="PTHR30483">
    <property type="entry name" value="LEUCINE-SPECIFIC-BINDING PROTEIN"/>
    <property type="match status" value="1"/>
</dbReference>
<dbReference type="Gene3D" id="3.40.50.2300">
    <property type="match status" value="2"/>
</dbReference>
<keyword evidence="3" id="KW-0813">Transport</keyword>
<dbReference type="Proteomes" id="UP000295391">
    <property type="component" value="Unassembled WGS sequence"/>
</dbReference>
<accession>A0A4R6VQR9</accession>
<dbReference type="AlphaFoldDB" id="A0A4R6VQR9"/>
<dbReference type="PANTHER" id="PTHR30483:SF38">
    <property type="entry name" value="BLR7848 PROTEIN"/>
    <property type="match status" value="1"/>
</dbReference>
<dbReference type="InterPro" id="IPR028081">
    <property type="entry name" value="Leu-bd"/>
</dbReference>
<dbReference type="RefSeq" id="WP_133573653.1">
    <property type="nucleotide sequence ID" value="NZ_SNYR01000003.1"/>
</dbReference>
<dbReference type="InterPro" id="IPR051010">
    <property type="entry name" value="BCAA_transport"/>
</dbReference>
<dbReference type="SUPFAM" id="SSF53822">
    <property type="entry name" value="Periplasmic binding protein-like I"/>
    <property type="match status" value="1"/>
</dbReference>
<dbReference type="CDD" id="cd06334">
    <property type="entry name" value="PBP1_ABC_ligand_binding-like"/>
    <property type="match status" value="1"/>
</dbReference>
<evidence type="ECO:0000259" key="5">
    <source>
        <dbReference type="Pfam" id="PF13458"/>
    </source>
</evidence>
<name>A0A4R6VQR9_9HYPH</name>
<feature type="chain" id="PRO_5020233683" evidence="4">
    <location>
        <begin position="40"/>
        <end position="425"/>
    </location>
</feature>
<comment type="similarity">
    <text evidence="1">Belongs to the leucine-binding protein family.</text>
</comment>
<sequence>MKRQKKQYAEGKEETKVKHTKLTLLALSASLLLGASAQAQDSVFVGHLVDYTGPTAFVGKAYGPGVYDAINYVNAHGGIDGTQIELTQLDYAYKVPEALAAYKAWSSRDMVAMQGWGTADTEALISFVAKDKIPVFSASYSAHLTDPQGTNPATQKPAPYNFFYGPSYSDTCRALAQWAAEDAKEKGIENPTFLHAGDNHPYPNAPKEACKAYAEELGMTVADPVVVPMAPGDFKAQCLTIKESGAQYVYLANLGGSVVALLKSCGTVGVEANYMGNVWAGDYVTIEASQAKNMIFPSSTPFYGQDVPGMDLVTKIAESGEFADGGKPTHHYIRGICSAYYMMEAMAWAKENGGITGENIKKGMYAKQDWVPEGLEGVCLPSTWTDTDHRGLMTVAINQGSYDGEVKIERINETTLPRRDDWLGL</sequence>
<keyword evidence="3" id="KW-0029">Amino-acid transport</keyword>
<gene>
    <name evidence="6" type="ORF">ATL17_3081</name>
</gene>
<feature type="signal peptide" evidence="4">
    <location>
        <begin position="1"/>
        <end position="39"/>
    </location>
</feature>
<reference evidence="6 7" key="1">
    <citation type="submission" date="2019-03" db="EMBL/GenBank/DDBJ databases">
        <title>Genomic Encyclopedia of Type Strains, Phase III (KMG-III): the genomes of soil and plant-associated and newly described type strains.</title>
        <authorList>
            <person name="Whitman W."/>
        </authorList>
    </citation>
    <scope>NUCLEOTIDE SEQUENCE [LARGE SCALE GENOMIC DNA]</scope>
    <source>
        <strain evidence="6 7">CGMCC 1.7002</strain>
    </source>
</reference>
<evidence type="ECO:0000313" key="7">
    <source>
        <dbReference type="Proteomes" id="UP000295391"/>
    </source>
</evidence>
<protein>
    <submittedName>
        <fullName evidence="6">Amino acid/amide ABC transporter substrate-binding protein (HAAT family)</fullName>
    </submittedName>
</protein>
<evidence type="ECO:0000256" key="2">
    <source>
        <dbReference type="ARBA" id="ARBA00022729"/>
    </source>
</evidence>